<feature type="domain" description="DDE-1" evidence="1">
    <location>
        <begin position="19"/>
        <end position="94"/>
    </location>
</feature>
<proteinExistence type="predicted"/>
<protein>
    <recommendedName>
        <fullName evidence="1">DDE-1 domain-containing protein</fullName>
    </recommendedName>
</protein>
<keyword evidence="3" id="KW-1185">Reference proteome</keyword>
<reference evidence="2 3" key="1">
    <citation type="journal article" date="2019" name="Sci. Rep.">
        <title>Orb-weaving spider Araneus ventricosus genome elucidates the spidroin gene catalogue.</title>
        <authorList>
            <person name="Kono N."/>
            <person name="Nakamura H."/>
            <person name="Ohtoshi R."/>
            <person name="Moran D.A.P."/>
            <person name="Shinohara A."/>
            <person name="Yoshida Y."/>
            <person name="Fujiwara M."/>
            <person name="Mori M."/>
            <person name="Tomita M."/>
            <person name="Arakawa K."/>
        </authorList>
    </citation>
    <scope>NUCLEOTIDE SEQUENCE [LARGE SCALE GENOMIC DNA]</scope>
</reference>
<dbReference type="Proteomes" id="UP000499080">
    <property type="component" value="Unassembled WGS sequence"/>
</dbReference>
<dbReference type="Pfam" id="PF03184">
    <property type="entry name" value="DDE_1"/>
    <property type="match status" value="1"/>
</dbReference>
<dbReference type="InterPro" id="IPR050863">
    <property type="entry name" value="CenT-Element_Derived"/>
</dbReference>
<evidence type="ECO:0000313" key="3">
    <source>
        <dbReference type="Proteomes" id="UP000499080"/>
    </source>
</evidence>
<accession>A0A4Y2FWD8</accession>
<dbReference type="InterPro" id="IPR004875">
    <property type="entry name" value="DDE_SF_endonuclease_dom"/>
</dbReference>
<dbReference type="OrthoDB" id="6428588at2759"/>
<comment type="caution">
    <text evidence="2">The sequence shown here is derived from an EMBL/GenBank/DDBJ whole genome shotgun (WGS) entry which is preliminary data.</text>
</comment>
<dbReference type="EMBL" id="BGPR01001101">
    <property type="protein sequence ID" value="GBM45461.1"/>
    <property type="molecule type" value="Genomic_DNA"/>
</dbReference>
<dbReference type="PANTHER" id="PTHR19303">
    <property type="entry name" value="TRANSPOSON"/>
    <property type="match status" value="1"/>
</dbReference>
<dbReference type="GO" id="GO:0003677">
    <property type="term" value="F:DNA binding"/>
    <property type="evidence" value="ECO:0007669"/>
    <property type="project" value="TreeGrafter"/>
</dbReference>
<organism evidence="2 3">
    <name type="scientific">Araneus ventricosus</name>
    <name type="common">Orbweaver spider</name>
    <name type="synonym">Epeira ventricosa</name>
    <dbReference type="NCBI Taxonomy" id="182803"/>
    <lineage>
        <taxon>Eukaryota</taxon>
        <taxon>Metazoa</taxon>
        <taxon>Ecdysozoa</taxon>
        <taxon>Arthropoda</taxon>
        <taxon>Chelicerata</taxon>
        <taxon>Arachnida</taxon>
        <taxon>Araneae</taxon>
        <taxon>Araneomorphae</taxon>
        <taxon>Entelegynae</taxon>
        <taxon>Araneoidea</taxon>
        <taxon>Araneidae</taxon>
        <taxon>Araneus</taxon>
    </lineage>
</organism>
<dbReference type="AlphaFoldDB" id="A0A4Y2FWD8"/>
<evidence type="ECO:0000259" key="1">
    <source>
        <dbReference type="Pfam" id="PF03184"/>
    </source>
</evidence>
<gene>
    <name evidence="2" type="ORF">AVEN_167925_1</name>
</gene>
<evidence type="ECO:0000313" key="2">
    <source>
        <dbReference type="EMBL" id="GBM45461.1"/>
    </source>
</evidence>
<dbReference type="GO" id="GO:0005634">
    <property type="term" value="C:nucleus"/>
    <property type="evidence" value="ECO:0007669"/>
    <property type="project" value="TreeGrafter"/>
</dbReference>
<dbReference type="PANTHER" id="PTHR19303:SF73">
    <property type="entry name" value="PROTEIN PDC2"/>
    <property type="match status" value="1"/>
</dbReference>
<sequence>MQTRNKEQTTAGHISLGGADLLLLNNCPGHPFAEELCTDDGEISAMFLPPNTAALIHPMDQNVIRNIKLAYRKLLLTNILNVPVHIENLEKTLKNVNLTDDEILSGQ</sequence>
<name>A0A4Y2FWD8_ARAVE</name>